<feature type="transmembrane region" description="Helical" evidence="8">
    <location>
        <begin position="221"/>
        <end position="242"/>
    </location>
</feature>
<keyword evidence="5 8" id="KW-0812">Transmembrane</keyword>
<feature type="transmembrane region" description="Helical" evidence="8">
    <location>
        <begin position="254"/>
        <end position="274"/>
    </location>
</feature>
<feature type="transmembrane region" description="Helical" evidence="8">
    <location>
        <begin position="352"/>
        <end position="371"/>
    </location>
</feature>
<dbReference type="Pfam" id="PF07690">
    <property type="entry name" value="MFS_1"/>
    <property type="match status" value="1"/>
</dbReference>
<evidence type="ECO:0000256" key="7">
    <source>
        <dbReference type="ARBA" id="ARBA00023136"/>
    </source>
</evidence>
<dbReference type="AlphaFoldDB" id="A0AAN1BDF4"/>
<dbReference type="EMBL" id="CP020906">
    <property type="protein sequence ID" value="ARQ09319.1"/>
    <property type="molecule type" value="Genomic_DNA"/>
</dbReference>
<feature type="transmembrane region" description="Helical" evidence="8">
    <location>
        <begin position="100"/>
        <end position="120"/>
    </location>
</feature>
<comment type="subcellular location">
    <subcellularLocation>
        <location evidence="1">Cell membrane</location>
        <topology evidence="1">Multi-pass membrane protein</topology>
    </subcellularLocation>
</comment>
<reference evidence="10 11" key="1">
    <citation type="submission" date="2017-04" db="EMBL/GenBank/DDBJ databases">
        <title>Complete genome sequences of Rhizobium genomic linages associated to common bean (phaseolus vulgaris).</title>
        <authorList>
            <person name="Santamaria R.I."/>
            <person name="Bustos P."/>
            <person name="Perez-Carrascal O."/>
            <person name="Martinez-Flores I."/>
            <person name="Juarez S."/>
            <person name="Lozano L."/>
            <person name="Miranda F."/>
            <person name="Vinuesa P."/>
            <person name="Martinez-Romero E."/>
            <person name="Cevallos M.A."/>
            <person name="Romero D."/>
            <person name="Davila G."/>
            <person name="Gonzalez V."/>
        </authorList>
    </citation>
    <scope>NUCLEOTIDE SEQUENCE [LARGE SCALE GENOMIC DNA]</scope>
    <source>
        <strain evidence="10 11">NXC12</strain>
    </source>
</reference>
<evidence type="ECO:0000256" key="2">
    <source>
        <dbReference type="ARBA" id="ARBA00008537"/>
    </source>
</evidence>
<feature type="transmembrane region" description="Helical" evidence="8">
    <location>
        <begin position="126"/>
        <end position="151"/>
    </location>
</feature>
<dbReference type="InterPro" id="IPR036259">
    <property type="entry name" value="MFS_trans_sf"/>
</dbReference>
<dbReference type="Gene3D" id="1.20.1720.10">
    <property type="entry name" value="Multidrug resistance protein D"/>
    <property type="match status" value="1"/>
</dbReference>
<evidence type="ECO:0000313" key="11">
    <source>
        <dbReference type="Proteomes" id="UP000194159"/>
    </source>
</evidence>
<dbReference type="GO" id="GO:0005886">
    <property type="term" value="C:plasma membrane"/>
    <property type="evidence" value="ECO:0007669"/>
    <property type="project" value="UniProtKB-SubCell"/>
</dbReference>
<gene>
    <name evidence="10" type="ORF">NXC12_CH01245</name>
</gene>
<sequence>MATLQIAANSNSAVHPAIAAPTQPAAISPLRMWMAVVGSTLGAFMAVLNIQIVNASLADIQGAIGAGTDDGGWISTSYLIAEIVVIPLSGWLTRVFSLRNYLLVNAILFLIFSVACAFAANLQQMIILRAIQGFSGGVLIPMAFTIIITLLPKAKQPIGLALFALSATFAPAIGPTIGGYLTENWGWEYIFYVNLVPGALMVGLLWASLDRAPMNLKLLARGDWPGIVTMAIGLAALQTVLEEGNKEDWFSSDFILRLSVISAVSLTLFLIIELKTAQPLLNLRLLLRRNFGSGIVANFLLGIALYGSVFVLPIYLTRIQGYNSEQIGMVLAWTGIPQLLLIPLVPRLMKRFDVRLLIAIGFALFAASNFMNVHMTGDYASDQLFWPNIVRAVGQALVFTPLSAIATSGIEQENAGSASSLFNMMRNLGGAVGIASLQTFLSKREQFHSNILTNSVSVFEEATRDRIARLTAYFMNHGVSDQALASHKAVVAIALKIRKQANIMAFSDTFFLLGVALVVALLASLLLRKPGQLSGGGAH</sequence>
<evidence type="ECO:0000256" key="8">
    <source>
        <dbReference type="SAM" id="Phobius"/>
    </source>
</evidence>
<evidence type="ECO:0000256" key="6">
    <source>
        <dbReference type="ARBA" id="ARBA00022989"/>
    </source>
</evidence>
<evidence type="ECO:0000313" key="10">
    <source>
        <dbReference type="EMBL" id="ARQ09319.1"/>
    </source>
</evidence>
<dbReference type="InterPro" id="IPR020846">
    <property type="entry name" value="MFS_dom"/>
</dbReference>
<dbReference type="CDD" id="cd17503">
    <property type="entry name" value="MFS_LmrB_MDR_like"/>
    <property type="match status" value="1"/>
</dbReference>
<dbReference type="PANTHER" id="PTHR42718">
    <property type="entry name" value="MAJOR FACILITATOR SUPERFAMILY MULTIDRUG TRANSPORTER MFSC"/>
    <property type="match status" value="1"/>
</dbReference>
<evidence type="ECO:0000259" key="9">
    <source>
        <dbReference type="PROSITE" id="PS50850"/>
    </source>
</evidence>
<dbReference type="RefSeq" id="WP_011424532.1">
    <property type="nucleotide sequence ID" value="NZ_CP020906.1"/>
</dbReference>
<dbReference type="PANTHER" id="PTHR42718:SF9">
    <property type="entry name" value="MAJOR FACILITATOR SUPERFAMILY MULTIDRUG TRANSPORTER MFSC"/>
    <property type="match status" value="1"/>
</dbReference>
<keyword evidence="4" id="KW-1003">Cell membrane</keyword>
<dbReference type="Gene3D" id="1.20.1250.20">
    <property type="entry name" value="MFS general substrate transporter like domains"/>
    <property type="match status" value="1"/>
</dbReference>
<feature type="transmembrane region" description="Helical" evidence="8">
    <location>
        <begin position="327"/>
        <end position="345"/>
    </location>
</feature>
<dbReference type="InterPro" id="IPR004638">
    <property type="entry name" value="EmrB-like"/>
</dbReference>
<feature type="transmembrane region" description="Helical" evidence="8">
    <location>
        <begin position="73"/>
        <end position="93"/>
    </location>
</feature>
<accession>A0AAN1BDF4</accession>
<organism evidence="10 11">
    <name type="scientific">Rhizobium etli</name>
    <dbReference type="NCBI Taxonomy" id="29449"/>
    <lineage>
        <taxon>Bacteria</taxon>
        <taxon>Pseudomonadati</taxon>
        <taxon>Pseudomonadota</taxon>
        <taxon>Alphaproteobacteria</taxon>
        <taxon>Hyphomicrobiales</taxon>
        <taxon>Rhizobiaceae</taxon>
        <taxon>Rhizobium/Agrobacterium group</taxon>
        <taxon>Rhizobium</taxon>
    </lineage>
</organism>
<evidence type="ECO:0000256" key="3">
    <source>
        <dbReference type="ARBA" id="ARBA00022448"/>
    </source>
</evidence>
<feature type="transmembrane region" description="Helical" evidence="8">
    <location>
        <begin position="189"/>
        <end position="209"/>
    </location>
</feature>
<feature type="transmembrane region" description="Helical" evidence="8">
    <location>
        <begin position="509"/>
        <end position="527"/>
    </location>
</feature>
<comment type="similarity">
    <text evidence="2">Belongs to the major facilitator superfamily. EmrB family.</text>
</comment>
<keyword evidence="6 8" id="KW-1133">Transmembrane helix</keyword>
<keyword evidence="7 8" id="KW-0472">Membrane</keyword>
<name>A0AAN1BDF4_RHIET</name>
<feature type="transmembrane region" description="Helical" evidence="8">
    <location>
        <begin position="158"/>
        <end position="177"/>
    </location>
</feature>
<feature type="transmembrane region" description="Helical" evidence="8">
    <location>
        <begin position="295"/>
        <end position="315"/>
    </location>
</feature>
<dbReference type="Proteomes" id="UP000194159">
    <property type="component" value="Chromosome"/>
</dbReference>
<keyword evidence="3" id="KW-0813">Transport</keyword>
<dbReference type="GO" id="GO:0022857">
    <property type="term" value="F:transmembrane transporter activity"/>
    <property type="evidence" value="ECO:0007669"/>
    <property type="project" value="InterPro"/>
</dbReference>
<feature type="transmembrane region" description="Helical" evidence="8">
    <location>
        <begin position="32"/>
        <end position="53"/>
    </location>
</feature>
<evidence type="ECO:0000256" key="1">
    <source>
        <dbReference type="ARBA" id="ARBA00004651"/>
    </source>
</evidence>
<dbReference type="FunFam" id="1.20.1720.10:FF:000016">
    <property type="entry name" value="EmrB/QacA family drug resistance transporter"/>
    <property type="match status" value="1"/>
</dbReference>
<dbReference type="SUPFAM" id="SSF103473">
    <property type="entry name" value="MFS general substrate transporter"/>
    <property type="match status" value="1"/>
</dbReference>
<feature type="domain" description="Major facilitator superfamily (MFS) profile" evidence="9">
    <location>
        <begin position="35"/>
        <end position="532"/>
    </location>
</feature>
<proteinExistence type="inferred from homology"/>
<dbReference type="PROSITE" id="PS50850">
    <property type="entry name" value="MFS"/>
    <property type="match status" value="1"/>
</dbReference>
<evidence type="ECO:0000256" key="4">
    <source>
        <dbReference type="ARBA" id="ARBA00022475"/>
    </source>
</evidence>
<protein>
    <submittedName>
        <fullName evidence="10">EmrB/QacA subfamily multidrug resistance transporter protein</fullName>
    </submittedName>
</protein>
<dbReference type="NCBIfam" id="TIGR00711">
    <property type="entry name" value="efflux_EmrB"/>
    <property type="match status" value="1"/>
</dbReference>
<evidence type="ECO:0000256" key="5">
    <source>
        <dbReference type="ARBA" id="ARBA00022692"/>
    </source>
</evidence>
<dbReference type="InterPro" id="IPR011701">
    <property type="entry name" value="MFS"/>
</dbReference>